<dbReference type="InterPro" id="IPR004154">
    <property type="entry name" value="Anticodon-bd"/>
</dbReference>
<dbReference type="InterPro" id="IPR027031">
    <property type="entry name" value="Gly-tRNA_synthase/POLG2"/>
</dbReference>
<reference evidence="2" key="1">
    <citation type="submission" date="2018-06" db="EMBL/GenBank/DDBJ databases">
        <authorList>
            <person name="Zhirakovskaya E."/>
        </authorList>
    </citation>
    <scope>NUCLEOTIDE SEQUENCE</scope>
</reference>
<keyword evidence="2" id="KW-0436">Ligase</keyword>
<dbReference type="PANTHER" id="PTHR10745:SF8">
    <property type="entry name" value="DNA POLYMERASE SUBUNIT GAMMA-2, MITOCHONDRIAL"/>
    <property type="match status" value="1"/>
</dbReference>
<feature type="non-terminal residue" evidence="2">
    <location>
        <position position="1"/>
    </location>
</feature>
<evidence type="ECO:0000259" key="1">
    <source>
        <dbReference type="Pfam" id="PF03129"/>
    </source>
</evidence>
<dbReference type="EMBL" id="UOET01000298">
    <property type="protein sequence ID" value="VAW28924.1"/>
    <property type="molecule type" value="Genomic_DNA"/>
</dbReference>
<dbReference type="InterPro" id="IPR036621">
    <property type="entry name" value="Anticodon-bd_dom_sf"/>
</dbReference>
<protein>
    <submittedName>
        <fullName evidence="2">Glycyl-tRNA synthetase</fullName>
        <ecNumber evidence="2">6.1.1.14</ecNumber>
    </submittedName>
</protein>
<name>A0A3B0VAJ6_9ZZZZ</name>
<organism evidence="2">
    <name type="scientific">hydrothermal vent metagenome</name>
    <dbReference type="NCBI Taxonomy" id="652676"/>
    <lineage>
        <taxon>unclassified sequences</taxon>
        <taxon>metagenomes</taxon>
        <taxon>ecological metagenomes</taxon>
    </lineage>
</organism>
<dbReference type="EC" id="6.1.1.14" evidence="2"/>
<gene>
    <name evidence="2" type="ORF">MNBD_BACTEROID07-9</name>
</gene>
<keyword evidence="2" id="KW-0030">Aminoacyl-tRNA synthetase</keyword>
<evidence type="ECO:0000313" key="2">
    <source>
        <dbReference type="EMBL" id="VAW28924.1"/>
    </source>
</evidence>
<dbReference type="GO" id="GO:0006426">
    <property type="term" value="P:glycyl-tRNA aminoacylation"/>
    <property type="evidence" value="ECO:0007669"/>
    <property type="project" value="TreeGrafter"/>
</dbReference>
<feature type="domain" description="Anticodon-binding" evidence="1">
    <location>
        <begin position="2"/>
        <end position="58"/>
    </location>
</feature>
<accession>A0A3B0VAJ6</accession>
<dbReference type="AlphaFoldDB" id="A0A3B0VAJ6"/>
<sequence length="68" mass="7793">YEEKDTIGKRYRRHDAIGTPYCITVDHQTLEDNTVTLRERDSMKQERIPADKISGIVAKSLAMKTQGL</sequence>
<proteinExistence type="predicted"/>
<dbReference type="GO" id="GO:0005737">
    <property type="term" value="C:cytoplasm"/>
    <property type="evidence" value="ECO:0007669"/>
    <property type="project" value="TreeGrafter"/>
</dbReference>
<dbReference type="Gene3D" id="3.40.50.800">
    <property type="entry name" value="Anticodon-binding domain"/>
    <property type="match status" value="1"/>
</dbReference>
<dbReference type="SUPFAM" id="SSF52954">
    <property type="entry name" value="Class II aaRS ABD-related"/>
    <property type="match status" value="1"/>
</dbReference>
<dbReference type="GO" id="GO:0004820">
    <property type="term" value="F:glycine-tRNA ligase activity"/>
    <property type="evidence" value="ECO:0007669"/>
    <property type="project" value="UniProtKB-EC"/>
</dbReference>
<dbReference type="PANTHER" id="PTHR10745">
    <property type="entry name" value="GLYCYL-TRNA SYNTHETASE/DNA POLYMERASE SUBUNIT GAMMA-2"/>
    <property type="match status" value="1"/>
</dbReference>
<dbReference type="Pfam" id="PF03129">
    <property type="entry name" value="HGTP_anticodon"/>
    <property type="match status" value="1"/>
</dbReference>